<name>A0ABP9AYU1_9GAMM</name>
<accession>A0ABP9AYU1</accession>
<evidence type="ECO:0000259" key="1">
    <source>
        <dbReference type="Pfam" id="PF08242"/>
    </source>
</evidence>
<dbReference type="GO" id="GO:0008168">
    <property type="term" value="F:methyltransferase activity"/>
    <property type="evidence" value="ECO:0007669"/>
    <property type="project" value="UniProtKB-KW"/>
</dbReference>
<keyword evidence="3" id="KW-1185">Reference proteome</keyword>
<dbReference type="EMBL" id="BAABJE010000002">
    <property type="protein sequence ID" value="GAA4788226.1"/>
    <property type="molecule type" value="Genomic_DNA"/>
</dbReference>
<proteinExistence type="predicted"/>
<dbReference type="Gene3D" id="3.40.50.150">
    <property type="entry name" value="Vaccinia Virus protein VP39"/>
    <property type="match status" value="1"/>
</dbReference>
<comment type="caution">
    <text evidence="2">The sequence shown here is derived from an EMBL/GenBank/DDBJ whole genome shotgun (WGS) entry which is preliminary data.</text>
</comment>
<keyword evidence="2" id="KW-0808">Transferase</keyword>
<protein>
    <submittedName>
        <fullName evidence="2">Class I SAM-dependent methyltransferase</fullName>
    </submittedName>
</protein>
<dbReference type="InterPro" id="IPR029063">
    <property type="entry name" value="SAM-dependent_MTases_sf"/>
</dbReference>
<gene>
    <name evidence="2" type="ORF">GCM10023307_11730</name>
</gene>
<dbReference type="PANTHER" id="PTHR37886">
    <property type="entry name" value="S-ADENOSYL-L-METHIONINE-DEPENDENT METHYLTRANSFERASES SUPERFAMILY PROTEIN"/>
    <property type="match status" value="1"/>
</dbReference>
<dbReference type="InterPro" id="IPR013217">
    <property type="entry name" value="Methyltransf_12"/>
</dbReference>
<feature type="domain" description="Methyltransferase type 12" evidence="1">
    <location>
        <begin position="52"/>
        <end position="154"/>
    </location>
</feature>
<dbReference type="Pfam" id="PF08242">
    <property type="entry name" value="Methyltransf_12"/>
    <property type="match status" value="1"/>
</dbReference>
<dbReference type="CDD" id="cd02440">
    <property type="entry name" value="AdoMet_MTases"/>
    <property type="match status" value="1"/>
</dbReference>
<reference evidence="3" key="1">
    <citation type="journal article" date="2019" name="Int. J. Syst. Evol. Microbiol.">
        <title>The Global Catalogue of Microorganisms (GCM) 10K type strain sequencing project: providing services to taxonomists for standard genome sequencing and annotation.</title>
        <authorList>
            <consortium name="The Broad Institute Genomics Platform"/>
            <consortium name="The Broad Institute Genome Sequencing Center for Infectious Disease"/>
            <person name="Wu L."/>
            <person name="Ma J."/>
        </authorList>
    </citation>
    <scope>NUCLEOTIDE SEQUENCE [LARGE SCALE GENOMIC DNA]</scope>
    <source>
        <strain evidence="3">JCM 18204</strain>
    </source>
</reference>
<dbReference type="GO" id="GO:0032259">
    <property type="term" value="P:methylation"/>
    <property type="evidence" value="ECO:0007669"/>
    <property type="project" value="UniProtKB-KW"/>
</dbReference>
<dbReference type="PANTHER" id="PTHR37886:SF1">
    <property type="entry name" value="S-ADENOSYL-L-METHIONINE-DEPENDENT METHYLTRANSFERASES SUPERFAMILY PROTEIN"/>
    <property type="match status" value="1"/>
</dbReference>
<evidence type="ECO:0000313" key="3">
    <source>
        <dbReference type="Proteomes" id="UP001499959"/>
    </source>
</evidence>
<keyword evidence="2" id="KW-0489">Methyltransferase</keyword>
<dbReference type="Proteomes" id="UP001499959">
    <property type="component" value="Unassembled WGS sequence"/>
</dbReference>
<organism evidence="2 3">
    <name type="scientific">Lysobacter hankyongensis</name>
    <dbReference type="NCBI Taxonomy" id="1176535"/>
    <lineage>
        <taxon>Bacteria</taxon>
        <taxon>Pseudomonadati</taxon>
        <taxon>Pseudomonadota</taxon>
        <taxon>Gammaproteobacteria</taxon>
        <taxon>Lysobacterales</taxon>
        <taxon>Lysobacteraceae</taxon>
        <taxon>Lysobacter</taxon>
    </lineage>
</organism>
<dbReference type="RefSeq" id="WP_345302367.1">
    <property type="nucleotide sequence ID" value="NZ_BAABJE010000002.1"/>
</dbReference>
<evidence type="ECO:0000313" key="2">
    <source>
        <dbReference type="EMBL" id="GAA4788226.1"/>
    </source>
</evidence>
<sequence>MRVSPYFDEKQLRSTVSRGGHREAIGGLWEEMGQLQIEFLLAQGLSPAHRLLDVGCGALRFGVKAVDYLDAGHYYGIDISESLIAAGYERELDDAQRVRLPRRNLHATANFDLSFLDAGIDMALAQSVFTHLPFNHIRRCLDAVAGRLVPGGRLYATAWIVDDAWPVAQPHDWAGTIDGQPIRTFDIADPYHYRLADFAHAVEGLPLDLEWMGDWGHPRGLPMMVFHRR</sequence>
<dbReference type="SUPFAM" id="SSF53335">
    <property type="entry name" value="S-adenosyl-L-methionine-dependent methyltransferases"/>
    <property type="match status" value="1"/>
</dbReference>